<reference evidence="1" key="2">
    <citation type="journal article" date="2015" name="Fish Shellfish Immunol.">
        <title>Early steps in the European eel (Anguilla anguilla)-Vibrio vulnificus interaction in the gills: Role of the RtxA13 toxin.</title>
        <authorList>
            <person name="Callol A."/>
            <person name="Pajuelo D."/>
            <person name="Ebbesson L."/>
            <person name="Teles M."/>
            <person name="MacKenzie S."/>
            <person name="Amaro C."/>
        </authorList>
    </citation>
    <scope>NUCLEOTIDE SEQUENCE</scope>
</reference>
<proteinExistence type="predicted"/>
<sequence>MLGNGIFSRRQLPVKYLIKTWHRFAGHQSSK</sequence>
<reference evidence="1" key="1">
    <citation type="submission" date="2014-11" db="EMBL/GenBank/DDBJ databases">
        <authorList>
            <person name="Amaro Gonzalez C."/>
        </authorList>
    </citation>
    <scope>NUCLEOTIDE SEQUENCE</scope>
</reference>
<accession>A0A0E9RWV1</accession>
<organism evidence="1">
    <name type="scientific">Anguilla anguilla</name>
    <name type="common">European freshwater eel</name>
    <name type="synonym">Muraena anguilla</name>
    <dbReference type="NCBI Taxonomy" id="7936"/>
    <lineage>
        <taxon>Eukaryota</taxon>
        <taxon>Metazoa</taxon>
        <taxon>Chordata</taxon>
        <taxon>Craniata</taxon>
        <taxon>Vertebrata</taxon>
        <taxon>Euteleostomi</taxon>
        <taxon>Actinopterygii</taxon>
        <taxon>Neopterygii</taxon>
        <taxon>Teleostei</taxon>
        <taxon>Anguilliformes</taxon>
        <taxon>Anguillidae</taxon>
        <taxon>Anguilla</taxon>
    </lineage>
</organism>
<evidence type="ECO:0000313" key="1">
    <source>
        <dbReference type="EMBL" id="JAH33626.1"/>
    </source>
</evidence>
<name>A0A0E9RWV1_ANGAN</name>
<dbReference type="EMBL" id="GBXM01074951">
    <property type="protein sequence ID" value="JAH33626.1"/>
    <property type="molecule type" value="Transcribed_RNA"/>
</dbReference>
<dbReference type="AlphaFoldDB" id="A0A0E9RWV1"/>
<protein>
    <submittedName>
        <fullName evidence="1">Uncharacterized protein</fullName>
    </submittedName>
</protein>